<dbReference type="GO" id="GO:0003924">
    <property type="term" value="F:GTPase activity"/>
    <property type="evidence" value="ECO:0007669"/>
    <property type="project" value="InterPro"/>
</dbReference>
<sequence>MSEQPLYDEFGNYIGPESDVDEASDYESSASGSEYGGEASAQEPVPMDTTEDSGPVEQRIVLAEDKKHYPDADEVYPEADVVFQDEDTQPITQPIIAPTKTFDFDKLEKEVPELVYDYHFLAGLMEHPSLIRNVALVGALHSGKTLLCDLLVSHTWADRAKKLGNLDKEVKYTNFREDEIDRDLTIKSTPLSLVLTDTDDKNYLINVIDTPGHPNFQDEVTAALRVSDGAVLVVDCVIGVTDHTKRLVKHMLSEGPNMKFVVVLSQLDRLVLELRLPPEDAYFKLRYVIQELNSYIREQCELMGLNKDDYVVSPIRGNLAFASGLYQFVFTTYSFAKYYVEANTDAFRTSGGDQNAESNSLPAAFGRASQEGGLQAHQVNEYARRLARGMWGDVWRDKRTGQFVKSPPKDQGEVQRTFVEFFLIPLYKMIGHTIGEEQESLQVTLGDVGIYLSQKDYYAKSTKSLLKKVLSQFFGGPQPLVDQLVAKLPSPQENAANKIAKIYSGNQTGQIADDMRNLRANGELLVHTSKNYHKSDMSGFDLFGRVMSGTLRVGDKVKVLGERYTLDDPEDSRVETITELWIYEGRYRVEVSHVPAGNWVLIGGSLDSAVVKTSTIIAADNTDAVEICRPLKFATTGSLKIACEPLNPSELPKMLEGLRKIDRSFPLVQCKVEESGEHVIIGTGELYMDVVLHDLRKLYGDIEIKVSDPVVPFCETVIETSQFKCSAESTNKQAKLYMIAEPLEKGVAEAIEAGVVTGLTPPRERANIFGKEFGWDKLAARNIWAFGADPINGTNILLNETLATDAEARNSLNLIRDSVVSGFQWATREGPLCEDNVRNVKFKLLDVVTSNVTAGGIGLGSGQIIPVARRVAYSSMLMATPRLMEPMMFAEIDCPADCVSAVYTVLSRRRGHVLKDVPRPGTPLFCVYAYIPAIETFGFETDLRTHTSGQAFGTTAFDHWSVVPGDPLDSSIILRPLEPAPQPHLAREFVIKTRRRKGIGEDINAHKYFDDPELVQRLQAEEETAADVF</sequence>
<dbReference type="Pfam" id="PF00009">
    <property type="entry name" value="GTP_EFTU"/>
    <property type="match status" value="1"/>
</dbReference>
<evidence type="ECO:0000256" key="3">
    <source>
        <dbReference type="ARBA" id="ARBA00022741"/>
    </source>
</evidence>
<dbReference type="GO" id="GO:0071007">
    <property type="term" value="C:U2-type catalytic step 2 spliceosome"/>
    <property type="evidence" value="ECO:0007669"/>
    <property type="project" value="TreeGrafter"/>
</dbReference>
<evidence type="ECO:0000256" key="7">
    <source>
        <dbReference type="SAM" id="MobiDB-lite"/>
    </source>
</evidence>
<evidence type="ECO:0000256" key="6">
    <source>
        <dbReference type="ARBA" id="ARBA00023242"/>
    </source>
</evidence>
<dbReference type="FunFam" id="3.30.230.10:FF:000009">
    <property type="entry name" value="116 kDa U5 small nuclear ribonucleoprotein component"/>
    <property type="match status" value="1"/>
</dbReference>
<feature type="region of interest" description="Disordered" evidence="7">
    <location>
        <begin position="1"/>
        <end position="54"/>
    </location>
</feature>
<dbReference type="Pfam" id="PF03144">
    <property type="entry name" value="GTP_EFTU_D2"/>
    <property type="match status" value="1"/>
</dbReference>
<dbReference type="SMART" id="SM00889">
    <property type="entry name" value="EFG_IV"/>
    <property type="match status" value="1"/>
</dbReference>
<dbReference type="InterPro" id="IPR009000">
    <property type="entry name" value="Transl_B-barrel_sf"/>
</dbReference>
<evidence type="ECO:0000256" key="5">
    <source>
        <dbReference type="ARBA" id="ARBA00023187"/>
    </source>
</evidence>
<dbReference type="Pfam" id="PF16004">
    <property type="entry name" value="EFTUD2"/>
    <property type="match status" value="1"/>
</dbReference>
<evidence type="ECO:0000256" key="1">
    <source>
        <dbReference type="ARBA" id="ARBA00004123"/>
    </source>
</evidence>
<dbReference type="Pfam" id="PF00679">
    <property type="entry name" value="EFG_C"/>
    <property type="match status" value="1"/>
</dbReference>
<evidence type="ECO:0000313" key="10">
    <source>
        <dbReference type="Proteomes" id="UP000591131"/>
    </source>
</evidence>
<dbReference type="Gene3D" id="3.90.1430.10">
    <property type="entry name" value="Yeast translation eEF2 (G' domain)"/>
    <property type="match status" value="1"/>
</dbReference>
<dbReference type="InterPro" id="IPR031950">
    <property type="entry name" value="EFTUD2_N"/>
</dbReference>
<dbReference type="GO" id="GO:0000398">
    <property type="term" value="P:mRNA splicing, via spliceosome"/>
    <property type="evidence" value="ECO:0007669"/>
    <property type="project" value="TreeGrafter"/>
</dbReference>
<dbReference type="SUPFAM" id="SSF52540">
    <property type="entry name" value="P-loop containing nucleoside triphosphate hydrolases"/>
    <property type="match status" value="1"/>
</dbReference>
<dbReference type="Gene3D" id="3.40.50.300">
    <property type="entry name" value="P-loop containing nucleotide triphosphate hydrolases"/>
    <property type="match status" value="1"/>
</dbReference>
<keyword evidence="4" id="KW-0342">GTP-binding</keyword>
<keyword evidence="5" id="KW-0508">mRNA splicing</keyword>
<evidence type="ECO:0000256" key="4">
    <source>
        <dbReference type="ARBA" id="ARBA00023134"/>
    </source>
</evidence>
<dbReference type="Pfam" id="PF03764">
    <property type="entry name" value="EFG_IV"/>
    <property type="match status" value="1"/>
</dbReference>
<dbReference type="AlphaFoldDB" id="A0A7J6LE57"/>
<proteinExistence type="predicted"/>
<dbReference type="CDD" id="cd04090">
    <property type="entry name" value="EF2_II_snRNP"/>
    <property type="match status" value="1"/>
</dbReference>
<dbReference type="Gene3D" id="3.30.70.240">
    <property type="match status" value="1"/>
</dbReference>
<dbReference type="EMBL" id="JAAPAO010000538">
    <property type="protein sequence ID" value="KAF4657502.1"/>
    <property type="molecule type" value="Genomic_DNA"/>
</dbReference>
<organism evidence="9 10">
    <name type="scientific">Perkinsus chesapeaki</name>
    <name type="common">Clam parasite</name>
    <name type="synonym">Perkinsus andrewsi</name>
    <dbReference type="NCBI Taxonomy" id="330153"/>
    <lineage>
        <taxon>Eukaryota</taxon>
        <taxon>Sar</taxon>
        <taxon>Alveolata</taxon>
        <taxon>Perkinsozoa</taxon>
        <taxon>Perkinsea</taxon>
        <taxon>Perkinsida</taxon>
        <taxon>Perkinsidae</taxon>
        <taxon>Perkinsus</taxon>
    </lineage>
</organism>
<dbReference type="GO" id="GO:0005829">
    <property type="term" value="C:cytosol"/>
    <property type="evidence" value="ECO:0007669"/>
    <property type="project" value="TreeGrafter"/>
</dbReference>
<dbReference type="PRINTS" id="PR00315">
    <property type="entry name" value="ELONGATNFCT"/>
</dbReference>
<dbReference type="FunFam" id="3.40.50.300:FF:000646">
    <property type="entry name" value="U5 small nuclear ribonucleoprotein component"/>
    <property type="match status" value="1"/>
</dbReference>
<keyword evidence="3" id="KW-0547">Nucleotide-binding</keyword>
<dbReference type="Gene3D" id="2.40.30.10">
    <property type="entry name" value="Translation factors"/>
    <property type="match status" value="1"/>
</dbReference>
<dbReference type="SUPFAM" id="SSF50447">
    <property type="entry name" value="Translation proteins"/>
    <property type="match status" value="1"/>
</dbReference>
<dbReference type="Gene3D" id="3.30.70.870">
    <property type="entry name" value="Elongation Factor G (Translational Gtpase), domain 3"/>
    <property type="match status" value="1"/>
</dbReference>
<dbReference type="FunFam" id="2.40.30.10:FF:000029">
    <property type="entry name" value="116 kDa U5 small nuclear ribonucleoprotein component"/>
    <property type="match status" value="1"/>
</dbReference>
<dbReference type="GO" id="GO:0030623">
    <property type="term" value="F:U5 snRNA binding"/>
    <property type="evidence" value="ECO:0007669"/>
    <property type="project" value="TreeGrafter"/>
</dbReference>
<dbReference type="GO" id="GO:0005525">
    <property type="term" value="F:GTP binding"/>
    <property type="evidence" value="ECO:0007669"/>
    <property type="project" value="UniProtKB-KW"/>
</dbReference>
<dbReference type="SUPFAM" id="SSF54980">
    <property type="entry name" value="EF-G C-terminal domain-like"/>
    <property type="match status" value="2"/>
</dbReference>
<dbReference type="CDD" id="cd01683">
    <property type="entry name" value="EF2_IV_snRNP"/>
    <property type="match status" value="1"/>
</dbReference>
<dbReference type="InterPro" id="IPR004161">
    <property type="entry name" value="EFTu-like_2"/>
</dbReference>
<evidence type="ECO:0000259" key="8">
    <source>
        <dbReference type="PROSITE" id="PS51722"/>
    </source>
</evidence>
<dbReference type="CDD" id="cd04096">
    <property type="entry name" value="eEF2_snRNP_like_C"/>
    <property type="match status" value="1"/>
</dbReference>
<dbReference type="Proteomes" id="UP000591131">
    <property type="component" value="Unassembled WGS sequence"/>
</dbReference>
<feature type="domain" description="Tr-type G" evidence="8">
    <location>
        <begin position="129"/>
        <end position="492"/>
    </location>
</feature>
<dbReference type="InterPro" id="IPR000640">
    <property type="entry name" value="EFG_V-like"/>
</dbReference>
<keyword evidence="6" id="KW-0539">Nucleus</keyword>
<dbReference type="Gene3D" id="3.30.230.10">
    <property type="match status" value="1"/>
</dbReference>
<gene>
    <name evidence="9" type="primary">EFTUD2_2</name>
    <name evidence="9" type="ORF">FOL47_008412</name>
</gene>
<dbReference type="PANTHER" id="PTHR42908:SF6">
    <property type="entry name" value="116 KDA U5 SMALL NUCLEAR RIBONUCLEOPROTEIN COMPONENT"/>
    <property type="match status" value="1"/>
</dbReference>
<dbReference type="FunFam" id="3.30.70.870:FF:000002">
    <property type="entry name" value="Translation elongation factor 2"/>
    <property type="match status" value="1"/>
</dbReference>
<keyword evidence="10" id="KW-1185">Reference proteome</keyword>
<evidence type="ECO:0000256" key="2">
    <source>
        <dbReference type="ARBA" id="ARBA00022664"/>
    </source>
</evidence>
<dbReference type="OrthoDB" id="364892at2759"/>
<dbReference type="InterPro" id="IPR027417">
    <property type="entry name" value="P-loop_NTPase"/>
</dbReference>
<dbReference type="InterPro" id="IPR000795">
    <property type="entry name" value="T_Tr_GTP-bd_dom"/>
</dbReference>
<dbReference type="InterPro" id="IPR005517">
    <property type="entry name" value="Transl_elong_EFG/EF2_IV"/>
</dbReference>
<dbReference type="GO" id="GO:0046540">
    <property type="term" value="C:U4/U6 x U5 tri-snRNP complex"/>
    <property type="evidence" value="ECO:0007669"/>
    <property type="project" value="TreeGrafter"/>
</dbReference>
<dbReference type="InterPro" id="IPR020568">
    <property type="entry name" value="Ribosomal_Su5_D2-typ_SF"/>
</dbReference>
<dbReference type="PROSITE" id="PS51722">
    <property type="entry name" value="G_TR_2"/>
    <property type="match status" value="1"/>
</dbReference>
<comment type="caution">
    <text evidence="9">The sequence shown here is derived from an EMBL/GenBank/DDBJ whole genome shotgun (WGS) entry which is preliminary data.</text>
</comment>
<reference evidence="9 10" key="1">
    <citation type="submission" date="2020-04" db="EMBL/GenBank/DDBJ databases">
        <title>Perkinsus chesapeaki whole genome sequence.</title>
        <authorList>
            <person name="Bogema D.R."/>
        </authorList>
    </citation>
    <scope>NUCLEOTIDE SEQUENCE [LARGE SCALE GENOMIC DNA]</scope>
    <source>
        <strain evidence="9">ATCC PRA-425</strain>
    </source>
</reference>
<dbReference type="InterPro" id="IPR014721">
    <property type="entry name" value="Ribsml_uS5_D2-typ_fold_subgr"/>
</dbReference>
<name>A0A7J6LE57_PERCH</name>
<keyword evidence="2" id="KW-0507">mRNA processing</keyword>
<evidence type="ECO:0000313" key="9">
    <source>
        <dbReference type="EMBL" id="KAF4657502.1"/>
    </source>
</evidence>
<dbReference type="SUPFAM" id="SSF54211">
    <property type="entry name" value="Ribosomal protein S5 domain 2-like"/>
    <property type="match status" value="1"/>
</dbReference>
<comment type="subcellular location">
    <subcellularLocation>
        <location evidence="1">Nucleus</location>
    </subcellularLocation>
</comment>
<feature type="compositionally biased region" description="Low complexity" evidence="7">
    <location>
        <begin position="26"/>
        <end position="41"/>
    </location>
</feature>
<keyword evidence="9" id="KW-0687">Ribonucleoprotein</keyword>
<dbReference type="PANTHER" id="PTHR42908">
    <property type="entry name" value="TRANSLATION ELONGATION FACTOR-RELATED"/>
    <property type="match status" value="1"/>
</dbReference>
<dbReference type="SMART" id="SM00838">
    <property type="entry name" value="EFG_C"/>
    <property type="match status" value="1"/>
</dbReference>
<dbReference type="InterPro" id="IPR035647">
    <property type="entry name" value="EFG_III/V"/>
</dbReference>
<accession>A0A7J6LE57</accession>
<dbReference type="FunFam" id="3.30.70.240:FF:000004">
    <property type="entry name" value="116 kDa U5 small nuclear ribonucleoprotein"/>
    <property type="match status" value="1"/>
</dbReference>
<protein>
    <submittedName>
        <fullName evidence="9">U5 small nuclear ribonucleoprotein component</fullName>
    </submittedName>
</protein>